<evidence type="ECO:0000256" key="2">
    <source>
        <dbReference type="ARBA" id="ARBA00023125"/>
    </source>
</evidence>
<evidence type="ECO:0000256" key="3">
    <source>
        <dbReference type="ARBA" id="ARBA00023163"/>
    </source>
</evidence>
<dbReference type="Proteomes" id="UP000317036">
    <property type="component" value="Unassembled WGS sequence"/>
</dbReference>
<dbReference type="SUPFAM" id="SSF53850">
    <property type="entry name" value="Periplasmic binding protein-like II"/>
    <property type="match status" value="1"/>
</dbReference>
<dbReference type="InterPro" id="IPR036390">
    <property type="entry name" value="WH_DNA-bd_sf"/>
</dbReference>
<gene>
    <name evidence="5" type="ORF">FPZ49_22420</name>
</gene>
<protein>
    <submittedName>
        <fullName evidence="5">Extracellular solute-binding protein</fullName>
    </submittedName>
</protein>
<dbReference type="Pfam" id="PF00392">
    <property type="entry name" value="GntR"/>
    <property type="match status" value="1"/>
</dbReference>
<dbReference type="PANTHER" id="PTHR43649:SF12">
    <property type="entry name" value="DIACETYLCHITOBIOSE BINDING PROTEIN DASA"/>
    <property type="match status" value="1"/>
</dbReference>
<comment type="caution">
    <text evidence="5">The sequence shown here is derived from an EMBL/GenBank/DDBJ whole genome shotgun (WGS) entry which is preliminary data.</text>
</comment>
<dbReference type="GO" id="GO:0003700">
    <property type="term" value="F:DNA-binding transcription factor activity"/>
    <property type="evidence" value="ECO:0007669"/>
    <property type="project" value="InterPro"/>
</dbReference>
<dbReference type="InterPro" id="IPR036388">
    <property type="entry name" value="WH-like_DNA-bd_sf"/>
</dbReference>
<dbReference type="InterPro" id="IPR006059">
    <property type="entry name" value="SBP"/>
</dbReference>
<dbReference type="SMART" id="SM00345">
    <property type="entry name" value="HTH_GNTR"/>
    <property type="match status" value="1"/>
</dbReference>
<dbReference type="EMBL" id="VNJI01000032">
    <property type="protein sequence ID" value="TVY07776.1"/>
    <property type="molecule type" value="Genomic_DNA"/>
</dbReference>
<accession>A0A559K6N2</accession>
<keyword evidence="2" id="KW-0238">DNA-binding</keyword>
<organism evidence="5 6">
    <name type="scientific">Paenibacillus cremeus</name>
    <dbReference type="NCBI Taxonomy" id="2163881"/>
    <lineage>
        <taxon>Bacteria</taxon>
        <taxon>Bacillati</taxon>
        <taxon>Bacillota</taxon>
        <taxon>Bacilli</taxon>
        <taxon>Bacillales</taxon>
        <taxon>Paenibacillaceae</taxon>
        <taxon>Paenibacillus</taxon>
    </lineage>
</organism>
<dbReference type="AlphaFoldDB" id="A0A559K6N2"/>
<name>A0A559K6N2_9BACL</name>
<feature type="domain" description="HTH gntR-type" evidence="4">
    <location>
        <begin position="29"/>
        <end position="97"/>
    </location>
</feature>
<evidence type="ECO:0000259" key="4">
    <source>
        <dbReference type="PROSITE" id="PS50949"/>
    </source>
</evidence>
<reference evidence="5 6" key="1">
    <citation type="submission" date="2019-07" db="EMBL/GenBank/DDBJ databases">
        <authorList>
            <person name="Kim J."/>
        </authorList>
    </citation>
    <scope>NUCLEOTIDE SEQUENCE [LARGE SCALE GENOMIC DNA]</scope>
    <source>
        <strain evidence="5 6">JC52</strain>
    </source>
</reference>
<sequence>MLKAKSAAVWELVIGEGVMQKKKTRKGYQLRLDEMIQALRDDIISGRLAIGAFLPSESDLEKQFQIGNSSVRKGLEQLVDEGLIEKIPRVGNRVISPGPERVTIKFGYFGSLGKQVEMEALIKEFHAQFPHIQVQSLELPSGNFSKALKEYMEAELLDVVLINNNTFQDFVEKDCTPLFEPLEAGDSFPSFLTEPFSREGQLLVQPFVYSPVVLCYNKHHFQEQGVPEPDRSWSWNDLFRYGEQLAIPNERFGFYFYLPSRNRWPIFLLQSGSEFHKDETGSYQLRGTPLMDGLEECRELLRRTDVFPAMLSESSDDAEAFFQDEKVSMIMTTYFFLNEMKQAQVQFDVAPLPLPHVGDNKTLLIIVGLAVNSKSKSKEAAKRFVQFLSSYEMQLRLRTRTLNIPAHERASESSQDELAYRPSRFSMYRELEPTYHLITALGLRNEQLKAIQRDVMLFLSGFHDRETLCDRVERKLRESVVIV</sequence>
<dbReference type="Gene3D" id="3.40.190.10">
    <property type="entry name" value="Periplasmic binding protein-like II"/>
    <property type="match status" value="1"/>
</dbReference>
<keyword evidence="6" id="KW-1185">Reference proteome</keyword>
<dbReference type="Gene3D" id="1.10.10.10">
    <property type="entry name" value="Winged helix-like DNA-binding domain superfamily/Winged helix DNA-binding domain"/>
    <property type="match status" value="1"/>
</dbReference>
<dbReference type="OrthoDB" id="2374506at2"/>
<evidence type="ECO:0000256" key="1">
    <source>
        <dbReference type="ARBA" id="ARBA00023015"/>
    </source>
</evidence>
<evidence type="ECO:0000313" key="5">
    <source>
        <dbReference type="EMBL" id="TVY07776.1"/>
    </source>
</evidence>
<keyword evidence="1" id="KW-0805">Transcription regulation</keyword>
<dbReference type="Pfam" id="PF01547">
    <property type="entry name" value="SBP_bac_1"/>
    <property type="match status" value="1"/>
</dbReference>
<dbReference type="CDD" id="cd07377">
    <property type="entry name" value="WHTH_GntR"/>
    <property type="match status" value="1"/>
</dbReference>
<dbReference type="InterPro" id="IPR000524">
    <property type="entry name" value="Tscrpt_reg_HTH_GntR"/>
</dbReference>
<dbReference type="InterPro" id="IPR050490">
    <property type="entry name" value="Bact_solute-bd_prot1"/>
</dbReference>
<evidence type="ECO:0000313" key="6">
    <source>
        <dbReference type="Proteomes" id="UP000317036"/>
    </source>
</evidence>
<dbReference type="PANTHER" id="PTHR43649">
    <property type="entry name" value="ARABINOSE-BINDING PROTEIN-RELATED"/>
    <property type="match status" value="1"/>
</dbReference>
<dbReference type="PROSITE" id="PS50949">
    <property type="entry name" value="HTH_GNTR"/>
    <property type="match status" value="1"/>
</dbReference>
<proteinExistence type="predicted"/>
<keyword evidence="3" id="KW-0804">Transcription</keyword>
<dbReference type="GO" id="GO:0003677">
    <property type="term" value="F:DNA binding"/>
    <property type="evidence" value="ECO:0007669"/>
    <property type="project" value="UniProtKB-KW"/>
</dbReference>
<dbReference type="SUPFAM" id="SSF46785">
    <property type="entry name" value="Winged helix' DNA-binding domain"/>
    <property type="match status" value="1"/>
</dbReference>